<evidence type="ECO:0000313" key="6">
    <source>
        <dbReference type="Proteomes" id="UP000430272"/>
    </source>
</evidence>
<dbReference type="PANTHER" id="PTHR35803:SF1">
    <property type="entry name" value="GLUCAN 1,4-ALPHA-GLUCOSIDASE SUSB"/>
    <property type="match status" value="1"/>
</dbReference>
<evidence type="ECO:0000259" key="4">
    <source>
        <dbReference type="Pfam" id="PF14509"/>
    </source>
</evidence>
<gene>
    <name evidence="5" type="ORF">GRI47_10555</name>
</gene>
<dbReference type="SUPFAM" id="SSF51445">
    <property type="entry name" value="(Trans)glycosidases"/>
    <property type="match status" value="1"/>
</dbReference>
<feature type="chain" id="PRO_5032723977" evidence="1">
    <location>
        <begin position="41"/>
        <end position="692"/>
    </location>
</feature>
<dbReference type="InterPro" id="IPR013785">
    <property type="entry name" value="Aldolase_TIM"/>
</dbReference>
<evidence type="ECO:0000259" key="2">
    <source>
        <dbReference type="Pfam" id="PF10566"/>
    </source>
</evidence>
<keyword evidence="5" id="KW-0378">Hydrolase</keyword>
<dbReference type="InterPro" id="IPR052720">
    <property type="entry name" value="Glycosyl_hydrolase_97"/>
</dbReference>
<keyword evidence="1" id="KW-0732">Signal</keyword>
<protein>
    <submittedName>
        <fullName evidence="5">Glycoside hydrolase family 97 protein</fullName>
    </submittedName>
</protein>
<evidence type="ECO:0000256" key="1">
    <source>
        <dbReference type="SAM" id="SignalP"/>
    </source>
</evidence>
<dbReference type="InterPro" id="IPR014718">
    <property type="entry name" value="GH-type_carb-bd"/>
</dbReference>
<dbReference type="InterPro" id="IPR029486">
    <property type="entry name" value="GH97_N"/>
</dbReference>
<proteinExistence type="predicted"/>
<dbReference type="Pfam" id="PF14508">
    <property type="entry name" value="GH97_N"/>
    <property type="match status" value="1"/>
</dbReference>
<dbReference type="OrthoDB" id="57532at2"/>
<name>A0A844Y748_9SPHN</name>
<dbReference type="RefSeq" id="WP_160661184.1">
    <property type="nucleotide sequence ID" value="NZ_BAABDV010000001.1"/>
</dbReference>
<feature type="domain" description="Glycosyl-hydrolase 97 catalytic" evidence="2">
    <location>
        <begin position="311"/>
        <end position="494"/>
    </location>
</feature>
<comment type="caution">
    <text evidence="5">The sequence shown here is derived from an EMBL/GenBank/DDBJ whole genome shotgun (WGS) entry which is preliminary data.</text>
</comment>
<dbReference type="EMBL" id="WTYD01000001">
    <property type="protein sequence ID" value="MXO54440.1"/>
    <property type="molecule type" value="Genomic_DNA"/>
</dbReference>
<accession>A0A844Y748</accession>
<dbReference type="PANTHER" id="PTHR35803">
    <property type="entry name" value="GLUCAN 1,4-ALPHA-GLUCOSIDASE SUSB-RELATED"/>
    <property type="match status" value="1"/>
</dbReference>
<dbReference type="InterPro" id="IPR029483">
    <property type="entry name" value="GH97_C"/>
</dbReference>
<feature type="domain" description="Glycosyl-hydrolase 97 C-terminal oligomerisation" evidence="4">
    <location>
        <begin position="589"/>
        <end position="689"/>
    </location>
</feature>
<dbReference type="Pfam" id="PF10566">
    <property type="entry name" value="Glyco_hydro_97"/>
    <property type="match status" value="1"/>
</dbReference>
<dbReference type="Pfam" id="PF14509">
    <property type="entry name" value="GH97_C"/>
    <property type="match status" value="1"/>
</dbReference>
<dbReference type="InterPro" id="IPR019563">
    <property type="entry name" value="GH97_catalytic"/>
</dbReference>
<dbReference type="InterPro" id="IPR017853">
    <property type="entry name" value="GH"/>
</dbReference>
<feature type="domain" description="Glycosyl-hydrolase 97 N-terminal" evidence="3">
    <location>
        <begin position="47"/>
        <end position="293"/>
    </location>
</feature>
<dbReference type="GO" id="GO:0016787">
    <property type="term" value="F:hydrolase activity"/>
    <property type="evidence" value="ECO:0007669"/>
    <property type="project" value="UniProtKB-KW"/>
</dbReference>
<dbReference type="AlphaFoldDB" id="A0A844Y748"/>
<dbReference type="GO" id="GO:0030246">
    <property type="term" value="F:carbohydrate binding"/>
    <property type="evidence" value="ECO:0007669"/>
    <property type="project" value="InterPro"/>
</dbReference>
<organism evidence="5 6">
    <name type="scientific">Qipengyuania pelagi</name>
    <dbReference type="NCBI Taxonomy" id="994320"/>
    <lineage>
        <taxon>Bacteria</taxon>
        <taxon>Pseudomonadati</taxon>
        <taxon>Pseudomonadota</taxon>
        <taxon>Alphaproteobacteria</taxon>
        <taxon>Sphingomonadales</taxon>
        <taxon>Erythrobacteraceae</taxon>
        <taxon>Qipengyuania</taxon>
    </lineage>
</organism>
<keyword evidence="6" id="KW-1185">Reference proteome</keyword>
<feature type="signal peptide" evidence="1">
    <location>
        <begin position="1"/>
        <end position="40"/>
    </location>
</feature>
<dbReference type="Gene3D" id="3.20.20.70">
    <property type="entry name" value="Aldolase class I"/>
    <property type="match status" value="1"/>
</dbReference>
<evidence type="ECO:0000313" key="5">
    <source>
        <dbReference type="EMBL" id="MXO54440.1"/>
    </source>
</evidence>
<sequence length="692" mass="76640">MLQFCAGTRSGTPSKLRLRGRGIGLAAIGVLAFGANSAAAQDSACAKSPDSRIQVCVSVAGGRAQYTVERDGKTVVAPSNLGMSFEGEAIPRFEAMSDIARKEERTSWEQPWGEARVVANDYSQLAVVLRGDTPLTRETGLTIRVFDDGLGLRYEFADIPAGREVSVVGDLTEFRLGSGKWEAWWYPALQPDRDEYLYSRTDARRITLAETPLTMRREDGLHASIHEAALIDFPSMLLSGDGSGSLRSWLTPLPDGISARISGPFETPWRTILLGDSAGALADSRLTLNLNEPNRLGDVSWVEPGKYVGIWWEMHLDKSTWASGPRHGATSANAKRYIDFAHANGFDGVLVEGWNEGWDGDWIQNGNKFSFTQPYPDFDIGEVTRYGLGKGVRLIGHNETGGGITNYERQLDDALDFYARLGVRQIKTGYVRRSGDVDDFEGPGHWFADQFMVRHHQRVAEAAAKRQIAINAHEPVKDTGLRRTWPNLISREGARGQEFNAWGRPTNPPEHRSILPFTRLLAGPMDFTPGIFDIERGGVPLDHRVQSTLAAQLALYVVFYSPIQMAADLPENYARRPDAFQFIRDVPTDWERSRTLQGEIGDFAVVARQERGSADWFLGGVTDENARSLIQPLDFLEAGRQYEAQIYRDGDDADYRTMPLALEISNMTVTKDTVLGLRLAPGGGVAIRFRAL</sequence>
<reference evidence="5 6" key="1">
    <citation type="submission" date="2019-12" db="EMBL/GenBank/DDBJ databases">
        <title>Genomic-based taxomic classification of the family Erythrobacteraceae.</title>
        <authorList>
            <person name="Xu L."/>
        </authorList>
    </citation>
    <scope>NUCLEOTIDE SEQUENCE [LARGE SCALE GENOMIC DNA]</scope>
    <source>
        <strain evidence="5 6">JCM 17468</strain>
    </source>
</reference>
<evidence type="ECO:0000259" key="3">
    <source>
        <dbReference type="Pfam" id="PF14508"/>
    </source>
</evidence>
<dbReference type="Gene3D" id="2.70.98.10">
    <property type="match status" value="1"/>
</dbReference>
<dbReference type="Proteomes" id="UP000430272">
    <property type="component" value="Unassembled WGS sequence"/>
</dbReference>